<gene>
    <name evidence="1" type="ORF">PtoMrB4_26120</name>
</gene>
<dbReference type="GeneID" id="57397834"/>
<dbReference type="RefSeq" id="WP_172433525.1">
    <property type="nucleotide sequence ID" value="NZ_AP022642.1"/>
</dbReference>
<evidence type="ECO:0000313" key="2">
    <source>
        <dbReference type="Proteomes" id="UP000501237"/>
    </source>
</evidence>
<protein>
    <submittedName>
        <fullName evidence="1">Uncharacterized protein</fullName>
    </submittedName>
</protein>
<dbReference type="Proteomes" id="UP000501237">
    <property type="component" value="Chromosome"/>
</dbReference>
<evidence type="ECO:0000313" key="1">
    <source>
        <dbReference type="EMBL" id="BCA28635.1"/>
    </source>
</evidence>
<organism evidence="1 2">
    <name type="scientific">Metapseudomonas otitidis</name>
    <dbReference type="NCBI Taxonomy" id="319939"/>
    <lineage>
        <taxon>Bacteria</taxon>
        <taxon>Pseudomonadati</taxon>
        <taxon>Pseudomonadota</taxon>
        <taxon>Gammaproteobacteria</taxon>
        <taxon>Pseudomonadales</taxon>
        <taxon>Pseudomonadaceae</taxon>
        <taxon>Metapseudomonas</taxon>
    </lineage>
</organism>
<dbReference type="EMBL" id="AP022642">
    <property type="protein sequence ID" value="BCA28635.1"/>
    <property type="molecule type" value="Genomic_DNA"/>
</dbReference>
<accession>A0A679GEU0</accession>
<reference evidence="1 2" key="1">
    <citation type="journal article" date="2020" name="Microbiol. Resour. Announc.">
        <title>Complete genome sequence of Pseudomonas otitidis strain MrB4, isolated from Lake Biwa in Japan.</title>
        <authorList>
            <person name="Miyazaki K."/>
            <person name="Hase E."/>
            <person name="Maruya T."/>
        </authorList>
    </citation>
    <scope>NUCLEOTIDE SEQUENCE [LARGE SCALE GENOMIC DNA]</scope>
    <source>
        <strain evidence="1 2">MrB4</strain>
    </source>
</reference>
<proteinExistence type="predicted"/>
<dbReference type="KEGG" id="poj:PtoMrB4_26120"/>
<name>A0A679GEU0_9GAMM</name>
<sequence>MLAEKFPVCEKNVPVEWISWERAIGFAAYSLVSGSGGKRDVNAVVYLDRNYPKIDYGGIDRDENPLTKWEESSGGISILRKGQDGIEISSDHKDSIRFWSFLPFERNDGALAFKKDGRTLLIYRNIWGFDESLANHSKVVCLAYPGGLKALILEMPRTVNVYGEKELLGHYKDVVESLSEDSEKIWESDFRKSSVMDLNGDGVDDYPSLGVYSIKGEYRSTASFLRMTDVVEGCTDLVEDSFFITTDGGDYFLNGTCNLKNLTRKDG</sequence>
<dbReference type="AlphaFoldDB" id="A0A679GEU0"/>